<organism evidence="1 2">
    <name type="scientific">Cichlidogyrus casuarinus</name>
    <dbReference type="NCBI Taxonomy" id="1844966"/>
    <lineage>
        <taxon>Eukaryota</taxon>
        <taxon>Metazoa</taxon>
        <taxon>Spiralia</taxon>
        <taxon>Lophotrochozoa</taxon>
        <taxon>Platyhelminthes</taxon>
        <taxon>Monogenea</taxon>
        <taxon>Monopisthocotylea</taxon>
        <taxon>Dactylogyridea</taxon>
        <taxon>Ancyrocephalidae</taxon>
        <taxon>Cichlidogyrus</taxon>
    </lineage>
</organism>
<gene>
    <name evidence="1" type="ORF">Ciccas_003569</name>
</gene>
<dbReference type="EMBL" id="JBJKFK010000334">
    <property type="protein sequence ID" value="KAL3317765.1"/>
    <property type="molecule type" value="Genomic_DNA"/>
</dbReference>
<dbReference type="AlphaFoldDB" id="A0ABD2QE58"/>
<protein>
    <submittedName>
        <fullName evidence="1">Uncharacterized protein</fullName>
    </submittedName>
</protein>
<evidence type="ECO:0000313" key="1">
    <source>
        <dbReference type="EMBL" id="KAL3317765.1"/>
    </source>
</evidence>
<accession>A0ABD2QE58</accession>
<sequence>MAQFVCVKHLQTSIHRDVQNATSTGADNSFVVEILPGTIVNINIPETAEEILKEDYGELRWEWTRSNDSLAAGAFFVSELSSGTLQIIDLIPGNYTFSAHKIVNNEESEISSISLRVKWSKHYSNVQIFVDPLIKFLYNIFTDKPIYTFTYAEELEIGLDLARNLANFNTDCNLVVNDITKNVAKDTFVLMLLLNSFLRDSGL</sequence>
<evidence type="ECO:0000313" key="2">
    <source>
        <dbReference type="Proteomes" id="UP001626550"/>
    </source>
</evidence>
<proteinExistence type="predicted"/>
<comment type="caution">
    <text evidence="1">The sequence shown here is derived from an EMBL/GenBank/DDBJ whole genome shotgun (WGS) entry which is preliminary data.</text>
</comment>
<keyword evidence="2" id="KW-1185">Reference proteome</keyword>
<name>A0ABD2QE58_9PLAT</name>
<dbReference type="Proteomes" id="UP001626550">
    <property type="component" value="Unassembled WGS sequence"/>
</dbReference>
<reference evidence="1 2" key="1">
    <citation type="submission" date="2024-11" db="EMBL/GenBank/DDBJ databases">
        <title>Adaptive evolution of stress response genes in parasites aligns with host niche diversity.</title>
        <authorList>
            <person name="Hahn C."/>
            <person name="Resl P."/>
        </authorList>
    </citation>
    <scope>NUCLEOTIDE SEQUENCE [LARGE SCALE GENOMIC DNA]</scope>
    <source>
        <strain evidence="1">EGGRZ-B1_66</strain>
        <tissue evidence="1">Body</tissue>
    </source>
</reference>